<name>A0ABW1YKJ0_9GAMM</name>
<gene>
    <name evidence="2" type="ORF">ACFQBM_00875</name>
</gene>
<evidence type="ECO:0000313" key="3">
    <source>
        <dbReference type="Proteomes" id="UP001596425"/>
    </source>
</evidence>
<evidence type="ECO:0000256" key="1">
    <source>
        <dbReference type="SAM" id="MobiDB-lite"/>
    </source>
</evidence>
<keyword evidence="3" id="KW-1185">Reference proteome</keyword>
<dbReference type="RefSeq" id="WP_193193074.1">
    <property type="nucleotide sequence ID" value="NZ_JACZFR010000037.1"/>
</dbReference>
<comment type="caution">
    <text evidence="2">The sequence shown here is derived from an EMBL/GenBank/DDBJ whole genome shotgun (WGS) entry which is preliminary data.</text>
</comment>
<feature type="region of interest" description="Disordered" evidence="1">
    <location>
        <begin position="53"/>
        <end position="81"/>
    </location>
</feature>
<proteinExistence type="predicted"/>
<organism evidence="2 3">
    <name type="scientific">Microbulbifer taiwanensis</name>
    <dbReference type="NCBI Taxonomy" id="986746"/>
    <lineage>
        <taxon>Bacteria</taxon>
        <taxon>Pseudomonadati</taxon>
        <taxon>Pseudomonadota</taxon>
        <taxon>Gammaproteobacteria</taxon>
        <taxon>Cellvibrionales</taxon>
        <taxon>Microbulbiferaceae</taxon>
        <taxon>Microbulbifer</taxon>
    </lineage>
</organism>
<reference evidence="3" key="1">
    <citation type="journal article" date="2019" name="Int. J. Syst. Evol. Microbiol.">
        <title>The Global Catalogue of Microorganisms (GCM) 10K type strain sequencing project: providing services to taxonomists for standard genome sequencing and annotation.</title>
        <authorList>
            <consortium name="The Broad Institute Genomics Platform"/>
            <consortium name="The Broad Institute Genome Sequencing Center for Infectious Disease"/>
            <person name="Wu L."/>
            <person name="Ma J."/>
        </authorList>
    </citation>
    <scope>NUCLEOTIDE SEQUENCE [LARGE SCALE GENOMIC DNA]</scope>
    <source>
        <strain evidence="3">CGMCC 1.13718</strain>
    </source>
</reference>
<dbReference type="Proteomes" id="UP001596425">
    <property type="component" value="Unassembled WGS sequence"/>
</dbReference>
<accession>A0ABW1YKJ0</accession>
<sequence length="81" mass="8748">MESCLEQRLVSLRLEQEKGRQTLAELDNKRARLTETLLRIEGALAVLQELRAGDSVGPGDEPGSNPNTHREVLPAGAGVSV</sequence>
<protein>
    <submittedName>
        <fullName evidence="2">Uncharacterized protein</fullName>
    </submittedName>
</protein>
<dbReference type="EMBL" id="JBHSVR010000001">
    <property type="protein sequence ID" value="MFC6631809.1"/>
    <property type="molecule type" value="Genomic_DNA"/>
</dbReference>
<evidence type="ECO:0000313" key="2">
    <source>
        <dbReference type="EMBL" id="MFC6631809.1"/>
    </source>
</evidence>